<organism evidence="3 4">
    <name type="scientific">Symbiochloris irregularis</name>
    <dbReference type="NCBI Taxonomy" id="706552"/>
    <lineage>
        <taxon>Eukaryota</taxon>
        <taxon>Viridiplantae</taxon>
        <taxon>Chlorophyta</taxon>
        <taxon>core chlorophytes</taxon>
        <taxon>Trebouxiophyceae</taxon>
        <taxon>Trebouxiales</taxon>
        <taxon>Trebouxiaceae</taxon>
        <taxon>Symbiochloris</taxon>
    </lineage>
</organism>
<evidence type="ECO:0000256" key="1">
    <source>
        <dbReference type="SAM" id="SignalP"/>
    </source>
</evidence>
<dbReference type="PANTHER" id="PTHR47032">
    <property type="entry name" value="UDP-D-XYLOSE:L-FUCOSE ALPHA-1,3-D-XYLOSYLTRANSFERASE-RELATED"/>
    <property type="match status" value="1"/>
</dbReference>
<protein>
    <recommendedName>
        <fullName evidence="2">Nucleotide-diphospho-sugar transferase domain-containing protein</fullName>
    </recommendedName>
</protein>
<dbReference type="GO" id="GO:0016757">
    <property type="term" value="F:glycosyltransferase activity"/>
    <property type="evidence" value="ECO:0007669"/>
    <property type="project" value="TreeGrafter"/>
</dbReference>
<proteinExistence type="predicted"/>
<feature type="signal peptide" evidence="1">
    <location>
        <begin position="1"/>
        <end position="27"/>
    </location>
</feature>
<feature type="domain" description="Nucleotide-diphospho-sugar transferase" evidence="2">
    <location>
        <begin position="131"/>
        <end position="288"/>
    </location>
</feature>
<comment type="caution">
    <text evidence="3">The sequence shown here is derived from an EMBL/GenBank/DDBJ whole genome shotgun (WGS) entry which is preliminary data.</text>
</comment>
<dbReference type="EMBL" id="JALJOQ010000070">
    <property type="protein sequence ID" value="KAK9802606.1"/>
    <property type="molecule type" value="Genomic_DNA"/>
</dbReference>
<dbReference type="Pfam" id="PF03407">
    <property type="entry name" value="Nucleotid_trans"/>
    <property type="match status" value="1"/>
</dbReference>
<dbReference type="PANTHER" id="PTHR47032:SF1">
    <property type="entry name" value="UDP-D-XYLOSE:L-FUCOSE ALPHA-1,3-D-XYLOSYLTRANSFERASE-RELATED"/>
    <property type="match status" value="1"/>
</dbReference>
<evidence type="ECO:0000313" key="3">
    <source>
        <dbReference type="EMBL" id="KAK9802606.1"/>
    </source>
</evidence>
<accession>A0AAW1P1X2</accession>
<sequence length="376" mass="42666">MRHRCCRFQARLLRTLFLCVLAAVVCGDQSALPFWALGRRRDAGTGAGSSHKTARPDGWLRRPASALSELQLHLDYSKPEQEQTEEQIRDKWIADTPHKPASGMAEVLAKAAWRPKPDSKGIVLLTSGPDEQYHFPDDWYVATTLNKVDLMHSVLSLGYSLFWVDTDIVHFGNALPFLHNLEADLAIGCEYCHSWRNYSSEGFPPEFEHNTGTLFLRAGPQSMAFVLDWLTIQRQHLLEWGPDQFDKDDMFQRRSDQVTLNKFILPRLAAAINEGQSNMRVMSLSHYHFPNWCGGPCGCKGPHPRAARRFIRLNNEVGHLVTGRIECAAEQVANWFMYHVPCAGSPLEKLSIIDAYQHLSDSLHVRPVATSHRRQD</sequence>
<evidence type="ECO:0000259" key="2">
    <source>
        <dbReference type="Pfam" id="PF03407"/>
    </source>
</evidence>
<evidence type="ECO:0000313" key="4">
    <source>
        <dbReference type="Proteomes" id="UP001465755"/>
    </source>
</evidence>
<dbReference type="GO" id="GO:0005794">
    <property type="term" value="C:Golgi apparatus"/>
    <property type="evidence" value="ECO:0007669"/>
    <property type="project" value="TreeGrafter"/>
</dbReference>
<dbReference type="InterPro" id="IPR005069">
    <property type="entry name" value="Nucl-diP-sugar_transferase"/>
</dbReference>
<dbReference type="AlphaFoldDB" id="A0AAW1P1X2"/>
<dbReference type="Proteomes" id="UP001465755">
    <property type="component" value="Unassembled WGS sequence"/>
</dbReference>
<dbReference type="InterPro" id="IPR052636">
    <property type="entry name" value="UDP-D-xylose:L-fucose_XylT"/>
</dbReference>
<keyword evidence="4" id="KW-1185">Reference proteome</keyword>
<feature type="chain" id="PRO_5043777416" description="Nucleotide-diphospho-sugar transferase domain-containing protein" evidence="1">
    <location>
        <begin position="28"/>
        <end position="376"/>
    </location>
</feature>
<keyword evidence="1" id="KW-0732">Signal</keyword>
<name>A0AAW1P1X2_9CHLO</name>
<gene>
    <name evidence="3" type="ORF">WJX73_001517</name>
</gene>
<reference evidence="3 4" key="1">
    <citation type="journal article" date="2024" name="Nat. Commun.">
        <title>Phylogenomics reveals the evolutionary origins of lichenization in chlorophyte algae.</title>
        <authorList>
            <person name="Puginier C."/>
            <person name="Libourel C."/>
            <person name="Otte J."/>
            <person name="Skaloud P."/>
            <person name="Haon M."/>
            <person name="Grisel S."/>
            <person name="Petersen M."/>
            <person name="Berrin J.G."/>
            <person name="Delaux P.M."/>
            <person name="Dal Grande F."/>
            <person name="Keller J."/>
        </authorList>
    </citation>
    <scope>NUCLEOTIDE SEQUENCE [LARGE SCALE GENOMIC DNA]</scope>
    <source>
        <strain evidence="3 4">SAG 2036</strain>
    </source>
</reference>